<dbReference type="GO" id="GO:0030170">
    <property type="term" value="F:pyridoxal phosphate binding"/>
    <property type="evidence" value="ECO:0007669"/>
    <property type="project" value="UniProtKB-UniRule"/>
</dbReference>
<sequence length="478" mass="49410">MSFAATTPAARPSTARSTGSAAPGPRVPAAATGPATGAATATASGTATATATGVGGDPAADDLLGLFPPGTSVAGDGTLLVGGVPVTELAEAYGTPALLVDENAVRARARRYADGLAARWPNSRVAFASKAFPCTAVYRLLAEEGLGFDVAGGGELTLALAAGADPEGLVVHGNAKTEEELRLAVEARAGLIVVDSFDDIDRLERIVGEVSGRTQGVLVRVTPDIRPDTHAAVSTGQAGSKFGLLLPQAREAVARLRGSDRLRLDGVHAHVGSQVMETGPFARAVEALAGLGEFAVYDLGGGLGARYTYRDRPPSVEHYLDTLVETAGMVLPAGARILIEPGRSMVAEAGVSLYRVVTVKPGGQPFVAVDGGMGDNLEVSLYGQRFEATVATRVGGGERCRLVGRHCESGDVLSAGVRLRDPRPGDLVAVPVTGAYTYALSNNYNGARRPPVVFCRDGGHRAVVRRESYQDLLRRDLP</sequence>
<dbReference type="InterPro" id="IPR022644">
    <property type="entry name" value="De-COase2_N"/>
</dbReference>
<keyword evidence="2 6" id="KW-0210">Decarboxylase</keyword>
<dbReference type="GO" id="GO:0009089">
    <property type="term" value="P:lysine biosynthetic process via diaminopimelate"/>
    <property type="evidence" value="ECO:0007669"/>
    <property type="project" value="UniProtKB-UniRule"/>
</dbReference>
<evidence type="ECO:0000256" key="5">
    <source>
        <dbReference type="ARBA" id="ARBA00023239"/>
    </source>
</evidence>
<feature type="active site" description="Proton donor" evidence="8">
    <location>
        <position position="407"/>
    </location>
</feature>
<evidence type="ECO:0000256" key="1">
    <source>
        <dbReference type="ARBA" id="ARBA00001933"/>
    </source>
</evidence>
<feature type="domain" description="Orn/DAP/Arg decarboxylase 2 N-terminal" evidence="11">
    <location>
        <begin position="105"/>
        <end position="347"/>
    </location>
</feature>
<evidence type="ECO:0000256" key="6">
    <source>
        <dbReference type="HAMAP-Rule" id="MF_02120"/>
    </source>
</evidence>
<keyword evidence="4 6" id="KW-0457">Lysine biosynthesis</keyword>
<name>A0A919G3G2_9ACTN</name>
<evidence type="ECO:0000256" key="4">
    <source>
        <dbReference type="ARBA" id="ARBA00023154"/>
    </source>
</evidence>
<comment type="pathway">
    <text evidence="6 9">Amino-acid biosynthesis; L-lysine biosynthesis via DAP pathway; L-lysine from DL-2,6-diaminopimelate: step 1/1.</text>
</comment>
<dbReference type="GO" id="GO:0008836">
    <property type="term" value="F:diaminopimelate decarboxylase activity"/>
    <property type="evidence" value="ECO:0007669"/>
    <property type="project" value="UniProtKB-UniRule"/>
</dbReference>
<dbReference type="Pfam" id="PF02784">
    <property type="entry name" value="Orn_Arg_deC_N"/>
    <property type="match status" value="1"/>
</dbReference>
<comment type="subunit">
    <text evidence="6">Homodimer.</text>
</comment>
<feature type="binding site" evidence="6">
    <location>
        <position position="343"/>
    </location>
    <ligand>
        <name>substrate</name>
    </ligand>
</feature>
<dbReference type="InterPro" id="IPR029066">
    <property type="entry name" value="PLP-binding_barrel"/>
</dbReference>
<feature type="binding site" evidence="6">
    <location>
        <position position="436"/>
    </location>
    <ligand>
        <name>substrate</name>
    </ligand>
</feature>
<evidence type="ECO:0000256" key="7">
    <source>
        <dbReference type="NCBIfam" id="TIGR01048"/>
    </source>
</evidence>
<evidence type="ECO:0000256" key="10">
    <source>
        <dbReference type="SAM" id="MobiDB-lite"/>
    </source>
</evidence>
<keyword evidence="13" id="KW-1185">Reference proteome</keyword>
<evidence type="ECO:0000256" key="3">
    <source>
        <dbReference type="ARBA" id="ARBA00022898"/>
    </source>
</evidence>
<feature type="binding site" evidence="6">
    <location>
        <position position="302"/>
    </location>
    <ligand>
        <name>pyridoxal 5'-phosphate</name>
        <dbReference type="ChEBI" id="CHEBI:597326"/>
    </ligand>
</feature>
<feature type="modified residue" description="N6-(pyridoxal phosphate)lysine" evidence="6 8">
    <location>
        <position position="130"/>
    </location>
</feature>
<dbReference type="RefSeq" id="WP_190213090.1">
    <property type="nucleotide sequence ID" value="NZ_BNBO01000031.1"/>
</dbReference>
<evidence type="ECO:0000259" key="11">
    <source>
        <dbReference type="Pfam" id="PF02784"/>
    </source>
</evidence>
<feature type="binding site" evidence="6">
    <location>
        <position position="408"/>
    </location>
    <ligand>
        <name>substrate</name>
    </ligand>
</feature>
<protein>
    <recommendedName>
        <fullName evidence="6 7">Diaminopimelate decarboxylase</fullName>
        <shortName evidence="6">DAP decarboxylase</shortName>
        <shortName evidence="6">DAPDC</shortName>
        <ecNumber evidence="6 7">4.1.1.20</ecNumber>
    </recommendedName>
</protein>
<evidence type="ECO:0000256" key="8">
    <source>
        <dbReference type="PIRSR" id="PIRSR600183-50"/>
    </source>
</evidence>
<feature type="binding site" evidence="6">
    <location>
        <position position="436"/>
    </location>
    <ligand>
        <name>pyridoxal 5'-phosphate</name>
        <dbReference type="ChEBI" id="CHEBI:597326"/>
    </ligand>
</feature>
<gene>
    <name evidence="6 12" type="primary">lysA</name>
    <name evidence="12" type="ORF">GCM10018781_49480</name>
</gene>
<dbReference type="PANTHER" id="PTHR43727:SF2">
    <property type="entry name" value="GROUP IV DECARBOXYLASE"/>
    <property type="match status" value="1"/>
</dbReference>
<evidence type="ECO:0000313" key="13">
    <source>
        <dbReference type="Proteomes" id="UP000617734"/>
    </source>
</evidence>
<comment type="caution">
    <text evidence="12">The sequence shown here is derived from an EMBL/GenBank/DDBJ whole genome shotgun (WGS) entry which is preliminary data.</text>
</comment>
<dbReference type="PANTHER" id="PTHR43727">
    <property type="entry name" value="DIAMINOPIMELATE DECARBOXYLASE"/>
    <property type="match status" value="1"/>
</dbReference>
<dbReference type="InterPro" id="IPR009006">
    <property type="entry name" value="Ala_racemase/Decarboxylase_C"/>
</dbReference>
<dbReference type="GeneID" id="95355321"/>
<keyword evidence="5 6" id="KW-0456">Lyase</keyword>
<reference evidence="12" key="1">
    <citation type="journal article" date="2014" name="Int. J. Syst. Evol. Microbiol.">
        <title>Complete genome sequence of Corynebacterium casei LMG S-19264T (=DSM 44701T), isolated from a smear-ripened cheese.</title>
        <authorList>
            <consortium name="US DOE Joint Genome Institute (JGI-PGF)"/>
            <person name="Walter F."/>
            <person name="Albersmeier A."/>
            <person name="Kalinowski J."/>
            <person name="Ruckert C."/>
        </authorList>
    </citation>
    <scope>NUCLEOTIDE SEQUENCE</scope>
    <source>
        <strain evidence="12">JCM 4646</strain>
    </source>
</reference>
<dbReference type="EMBL" id="BNBO01000031">
    <property type="protein sequence ID" value="GHH76994.1"/>
    <property type="molecule type" value="Genomic_DNA"/>
</dbReference>
<comment type="catalytic activity">
    <reaction evidence="6 9">
        <text>meso-2,6-diaminopimelate + H(+) = L-lysine + CO2</text>
        <dbReference type="Rhea" id="RHEA:15101"/>
        <dbReference type="ChEBI" id="CHEBI:15378"/>
        <dbReference type="ChEBI" id="CHEBI:16526"/>
        <dbReference type="ChEBI" id="CHEBI:32551"/>
        <dbReference type="ChEBI" id="CHEBI:57791"/>
        <dbReference type="EC" id="4.1.1.20"/>
    </reaction>
</comment>
<dbReference type="PRINTS" id="PR01181">
    <property type="entry name" value="DAPDCRBXLASE"/>
</dbReference>
<reference evidence="12" key="2">
    <citation type="submission" date="2020-09" db="EMBL/GenBank/DDBJ databases">
        <authorList>
            <person name="Sun Q."/>
            <person name="Ohkuma M."/>
        </authorList>
    </citation>
    <scope>NUCLEOTIDE SEQUENCE</scope>
    <source>
        <strain evidence="12">JCM 4646</strain>
    </source>
</reference>
<comment type="cofactor">
    <cofactor evidence="1 6 8 9">
        <name>pyridoxal 5'-phosphate</name>
        <dbReference type="ChEBI" id="CHEBI:597326"/>
    </cofactor>
</comment>
<evidence type="ECO:0000313" key="12">
    <source>
        <dbReference type="EMBL" id="GHH76994.1"/>
    </source>
</evidence>
<dbReference type="EC" id="4.1.1.20" evidence="6 7"/>
<comment type="caution">
    <text evidence="6">Lacks conserved residue(s) required for the propagation of feature annotation.</text>
</comment>
<feature type="binding site" evidence="6">
    <location>
        <position position="382"/>
    </location>
    <ligand>
        <name>substrate</name>
    </ligand>
</feature>
<dbReference type="CDD" id="cd06828">
    <property type="entry name" value="PLPDE_III_DapDC"/>
    <property type="match status" value="1"/>
</dbReference>
<feature type="region of interest" description="Disordered" evidence="10">
    <location>
        <begin position="1"/>
        <end position="41"/>
    </location>
</feature>
<keyword evidence="3 6" id="KW-0663">Pyridoxal phosphate</keyword>
<dbReference type="NCBIfam" id="TIGR01048">
    <property type="entry name" value="lysA"/>
    <property type="match status" value="1"/>
</dbReference>
<dbReference type="InterPro" id="IPR002986">
    <property type="entry name" value="DAP_deCOOHase_LysA"/>
</dbReference>
<comment type="function">
    <text evidence="6">Specifically catalyzes the decarboxylation of meso-diaminopimelate (meso-DAP) to L-lysine.</text>
</comment>
<dbReference type="InterPro" id="IPR000183">
    <property type="entry name" value="Orn/DAP/Arg_de-COase"/>
</dbReference>
<evidence type="ECO:0000256" key="2">
    <source>
        <dbReference type="ARBA" id="ARBA00022793"/>
    </source>
</evidence>
<dbReference type="Gene3D" id="3.20.20.10">
    <property type="entry name" value="Alanine racemase"/>
    <property type="match status" value="1"/>
</dbReference>
<dbReference type="FunFam" id="3.20.20.10:FF:000003">
    <property type="entry name" value="Diaminopimelate decarboxylase"/>
    <property type="match status" value="1"/>
</dbReference>
<dbReference type="SUPFAM" id="SSF50621">
    <property type="entry name" value="Alanine racemase C-terminal domain-like"/>
    <property type="match status" value="1"/>
</dbReference>
<dbReference type="HAMAP" id="MF_02120">
    <property type="entry name" value="LysA"/>
    <property type="match status" value="1"/>
</dbReference>
<dbReference type="Gene3D" id="2.40.37.10">
    <property type="entry name" value="Lyase, Ornithine Decarboxylase, Chain A, domain 1"/>
    <property type="match status" value="1"/>
</dbReference>
<comment type="similarity">
    <text evidence="6">Belongs to the Orn/Lys/Arg decarboxylase class-II family. LysA subfamily.</text>
</comment>
<feature type="binding site" evidence="6">
    <location>
        <begin position="340"/>
        <end position="343"/>
    </location>
    <ligand>
        <name>pyridoxal 5'-phosphate</name>
        <dbReference type="ChEBI" id="CHEBI:597326"/>
    </ligand>
</feature>
<dbReference type="AlphaFoldDB" id="A0A919G3G2"/>
<accession>A0A919G3G2</accession>
<organism evidence="12 13">
    <name type="scientific">Kitasatospora indigofera</name>
    <dbReference type="NCBI Taxonomy" id="67307"/>
    <lineage>
        <taxon>Bacteria</taxon>
        <taxon>Bacillati</taxon>
        <taxon>Actinomycetota</taxon>
        <taxon>Actinomycetes</taxon>
        <taxon>Kitasatosporales</taxon>
        <taxon>Streptomycetaceae</taxon>
        <taxon>Kitasatospora</taxon>
    </lineage>
</organism>
<keyword evidence="6" id="KW-0028">Amino-acid biosynthesis</keyword>
<evidence type="ECO:0000256" key="9">
    <source>
        <dbReference type="RuleBase" id="RU003738"/>
    </source>
</evidence>
<dbReference type="Proteomes" id="UP000617734">
    <property type="component" value="Unassembled WGS sequence"/>
</dbReference>
<dbReference type="PRINTS" id="PR01179">
    <property type="entry name" value="ODADCRBXLASE"/>
</dbReference>
<proteinExistence type="inferred from homology"/>
<dbReference type="SUPFAM" id="SSF51419">
    <property type="entry name" value="PLP-binding barrel"/>
    <property type="match status" value="1"/>
</dbReference>